<feature type="signal peptide" evidence="1">
    <location>
        <begin position="1"/>
        <end position="16"/>
    </location>
</feature>
<sequence>MKLSLILPLLVPLVIAQDLPAPAIPTYNPAFPRICSEPMLTQKLTIQSFPLRDPSPESYEELKGTMSLVKFNAEGNLTHQFVGRYQEDADHVFQLFLWDEIFQIYLNRTFSPFSALSSPDLPIDYGVNQTSVLIRNKRTLWYAIHAPVTQVLVGVGNEGSNYKDLTAQWVNTLNAGATGHWDTAWGSSLVGFDDEPTGRRIVVVSGWQNTEAYDNYVASLQGDPKSLYDQWMASLVDPKPEWTNLTQAP</sequence>
<organism evidence="2 3">
    <name type="scientific">Paramarasmius palmivorus</name>
    <dbReference type="NCBI Taxonomy" id="297713"/>
    <lineage>
        <taxon>Eukaryota</taxon>
        <taxon>Fungi</taxon>
        <taxon>Dikarya</taxon>
        <taxon>Basidiomycota</taxon>
        <taxon>Agaricomycotina</taxon>
        <taxon>Agaricomycetes</taxon>
        <taxon>Agaricomycetidae</taxon>
        <taxon>Agaricales</taxon>
        <taxon>Marasmiineae</taxon>
        <taxon>Marasmiaceae</taxon>
        <taxon>Paramarasmius</taxon>
    </lineage>
</organism>
<dbReference type="EMBL" id="JAYKXP010000122">
    <property type="protein sequence ID" value="KAK7024502.1"/>
    <property type="molecule type" value="Genomic_DNA"/>
</dbReference>
<evidence type="ECO:0000313" key="2">
    <source>
        <dbReference type="EMBL" id="KAK7024502.1"/>
    </source>
</evidence>
<comment type="caution">
    <text evidence="2">The sequence shown here is derived from an EMBL/GenBank/DDBJ whole genome shotgun (WGS) entry which is preliminary data.</text>
</comment>
<protein>
    <submittedName>
        <fullName evidence="2">Uncharacterized protein</fullName>
    </submittedName>
</protein>
<accession>A0AAW0BF00</accession>
<evidence type="ECO:0000256" key="1">
    <source>
        <dbReference type="SAM" id="SignalP"/>
    </source>
</evidence>
<name>A0AAW0BF00_9AGAR</name>
<keyword evidence="3" id="KW-1185">Reference proteome</keyword>
<reference evidence="2 3" key="1">
    <citation type="submission" date="2024-01" db="EMBL/GenBank/DDBJ databases">
        <title>A draft genome for a cacao thread blight-causing isolate of Paramarasmius palmivorus.</title>
        <authorList>
            <person name="Baruah I.K."/>
            <person name="Bukari Y."/>
            <person name="Amoako-Attah I."/>
            <person name="Meinhardt L.W."/>
            <person name="Bailey B.A."/>
            <person name="Cohen S.P."/>
        </authorList>
    </citation>
    <scope>NUCLEOTIDE SEQUENCE [LARGE SCALE GENOMIC DNA]</scope>
    <source>
        <strain evidence="2 3">GH-12</strain>
    </source>
</reference>
<keyword evidence="1" id="KW-0732">Signal</keyword>
<gene>
    <name evidence="2" type="ORF">VNI00_016254</name>
</gene>
<evidence type="ECO:0000313" key="3">
    <source>
        <dbReference type="Proteomes" id="UP001383192"/>
    </source>
</evidence>
<dbReference type="Proteomes" id="UP001383192">
    <property type="component" value="Unassembled WGS sequence"/>
</dbReference>
<proteinExistence type="predicted"/>
<dbReference type="AlphaFoldDB" id="A0AAW0BF00"/>
<feature type="chain" id="PRO_5043866629" evidence="1">
    <location>
        <begin position="17"/>
        <end position="249"/>
    </location>
</feature>